<evidence type="ECO:0000256" key="4">
    <source>
        <dbReference type="ARBA" id="ARBA00023015"/>
    </source>
</evidence>
<dbReference type="EMBL" id="BSNI01000002">
    <property type="protein sequence ID" value="GLQ16553.1"/>
    <property type="molecule type" value="Genomic_DNA"/>
</dbReference>
<keyword evidence="9" id="KW-1185">Reference proteome</keyword>
<keyword evidence="7" id="KW-0479">Metal-binding</keyword>
<dbReference type="InterPro" id="IPR043135">
    <property type="entry name" value="Fur_C"/>
</dbReference>
<proteinExistence type="inferred from homology"/>
<keyword evidence="4 7" id="KW-0805">Transcription regulation</keyword>
<protein>
    <recommendedName>
        <fullName evidence="7">Ferric uptake regulation protein</fullName>
    </recommendedName>
</protein>
<sequence length="131" mass="14507">MAQEQNLTKNQSLVFEKLSAADGPMSAYDLLDELREQGLKAPLQIYRALEKLQEVDLVHRLESMNSFVACAQPHCHAKTGLVAFAICEKCGTVSEFSDDVVQSRLADWATERNFTPTKTSLEIRGLCQGCG</sequence>
<dbReference type="InterPro" id="IPR002481">
    <property type="entry name" value="FUR"/>
</dbReference>
<keyword evidence="6 7" id="KW-0804">Transcription</keyword>
<name>A0ABQ5UPM1_9HYPH</name>
<evidence type="ECO:0000256" key="6">
    <source>
        <dbReference type="ARBA" id="ARBA00023163"/>
    </source>
</evidence>
<keyword evidence="2 7" id="KW-0678">Repressor</keyword>
<dbReference type="Gene3D" id="1.10.10.10">
    <property type="entry name" value="Winged helix-like DNA-binding domain superfamily/Winged helix DNA-binding domain"/>
    <property type="match status" value="1"/>
</dbReference>
<evidence type="ECO:0000256" key="3">
    <source>
        <dbReference type="ARBA" id="ARBA00022833"/>
    </source>
</evidence>
<dbReference type="Proteomes" id="UP001161405">
    <property type="component" value="Unassembled WGS sequence"/>
</dbReference>
<dbReference type="InterPro" id="IPR036390">
    <property type="entry name" value="WH_DNA-bd_sf"/>
</dbReference>
<dbReference type="Gene3D" id="3.30.1490.190">
    <property type="match status" value="1"/>
</dbReference>
<keyword evidence="7" id="KW-0408">Iron</keyword>
<dbReference type="PANTHER" id="PTHR33202">
    <property type="entry name" value="ZINC UPTAKE REGULATION PROTEIN"/>
    <property type="match status" value="1"/>
</dbReference>
<evidence type="ECO:0000256" key="1">
    <source>
        <dbReference type="ARBA" id="ARBA00007957"/>
    </source>
</evidence>
<dbReference type="SUPFAM" id="SSF46785">
    <property type="entry name" value="Winged helix' DNA-binding domain"/>
    <property type="match status" value="1"/>
</dbReference>
<reference evidence="8" key="2">
    <citation type="submission" date="2023-01" db="EMBL/GenBank/DDBJ databases">
        <title>Draft genome sequence of Maritalea porphyrae strain NBRC 107169.</title>
        <authorList>
            <person name="Sun Q."/>
            <person name="Mori K."/>
        </authorList>
    </citation>
    <scope>NUCLEOTIDE SEQUENCE</scope>
    <source>
        <strain evidence="8">NBRC 107169</strain>
    </source>
</reference>
<evidence type="ECO:0000256" key="5">
    <source>
        <dbReference type="ARBA" id="ARBA00023125"/>
    </source>
</evidence>
<gene>
    <name evidence="8" type="primary">zur</name>
    <name evidence="7" type="synonym">fur</name>
    <name evidence="8" type="ORF">GCM10007879_08020</name>
</gene>
<keyword evidence="5 7" id="KW-0238">DNA-binding</keyword>
<accession>A0ABQ5UPM1</accession>
<organism evidence="8 9">
    <name type="scientific">Maritalea porphyrae</name>
    <dbReference type="NCBI Taxonomy" id="880732"/>
    <lineage>
        <taxon>Bacteria</taxon>
        <taxon>Pseudomonadati</taxon>
        <taxon>Pseudomonadota</taxon>
        <taxon>Alphaproteobacteria</taxon>
        <taxon>Hyphomicrobiales</taxon>
        <taxon>Devosiaceae</taxon>
        <taxon>Maritalea</taxon>
    </lineage>
</organism>
<comment type="caution">
    <text evidence="8">The sequence shown here is derived from an EMBL/GenBank/DDBJ whole genome shotgun (WGS) entry which is preliminary data.</text>
</comment>
<dbReference type="Pfam" id="PF01475">
    <property type="entry name" value="FUR"/>
    <property type="match status" value="1"/>
</dbReference>
<comment type="similarity">
    <text evidence="1 7">Belongs to the Fur family.</text>
</comment>
<dbReference type="PANTHER" id="PTHR33202:SF6">
    <property type="entry name" value="ZINC UPTAKE REGULATION PROTEIN"/>
    <property type="match status" value="1"/>
</dbReference>
<evidence type="ECO:0000256" key="2">
    <source>
        <dbReference type="ARBA" id="ARBA00022491"/>
    </source>
</evidence>
<reference evidence="8" key="1">
    <citation type="journal article" date="2014" name="Int. J. Syst. Evol. Microbiol.">
        <title>Complete genome of a new Firmicutes species belonging to the dominant human colonic microbiota ('Ruminococcus bicirculans') reveals two chromosomes and a selective capacity to utilize plant glucans.</title>
        <authorList>
            <consortium name="NISC Comparative Sequencing Program"/>
            <person name="Wegmann U."/>
            <person name="Louis P."/>
            <person name="Goesmann A."/>
            <person name="Henrissat B."/>
            <person name="Duncan S.H."/>
            <person name="Flint H.J."/>
        </authorList>
    </citation>
    <scope>NUCLEOTIDE SEQUENCE</scope>
    <source>
        <strain evidence="8">NBRC 107169</strain>
    </source>
</reference>
<evidence type="ECO:0000313" key="8">
    <source>
        <dbReference type="EMBL" id="GLQ16553.1"/>
    </source>
</evidence>
<dbReference type="RefSeq" id="WP_284362206.1">
    <property type="nucleotide sequence ID" value="NZ_BSNI01000002.1"/>
</dbReference>
<evidence type="ECO:0000313" key="9">
    <source>
        <dbReference type="Proteomes" id="UP001161405"/>
    </source>
</evidence>
<keyword evidence="7" id="KW-0963">Cytoplasm</keyword>
<comment type="subunit">
    <text evidence="7">Homodimer.</text>
</comment>
<keyword evidence="3 7" id="KW-0862">Zinc</keyword>
<dbReference type="CDD" id="cd07153">
    <property type="entry name" value="Fur_like"/>
    <property type="match status" value="1"/>
</dbReference>
<evidence type="ECO:0000256" key="7">
    <source>
        <dbReference type="RuleBase" id="RU364037"/>
    </source>
</evidence>
<comment type="subcellular location">
    <subcellularLocation>
        <location evidence="7">Cytoplasm</location>
    </subcellularLocation>
</comment>
<dbReference type="InterPro" id="IPR036388">
    <property type="entry name" value="WH-like_DNA-bd_sf"/>
</dbReference>